<dbReference type="OrthoDB" id="4425833at2"/>
<organism evidence="7 8">
    <name type="scientific">Flaviflexus ciconiae</name>
    <dbReference type="NCBI Taxonomy" id="2496867"/>
    <lineage>
        <taxon>Bacteria</taxon>
        <taxon>Bacillati</taxon>
        <taxon>Actinomycetota</taxon>
        <taxon>Actinomycetes</taxon>
        <taxon>Actinomycetales</taxon>
        <taxon>Actinomycetaceae</taxon>
        <taxon>Flaviflexus</taxon>
    </lineage>
</organism>
<dbReference type="GO" id="GO:0022857">
    <property type="term" value="F:transmembrane transporter activity"/>
    <property type="evidence" value="ECO:0007669"/>
    <property type="project" value="TreeGrafter"/>
</dbReference>
<keyword evidence="5" id="KW-0472">Membrane</keyword>
<dbReference type="PROSITE" id="PS00211">
    <property type="entry name" value="ABC_TRANSPORTER_1"/>
    <property type="match status" value="1"/>
</dbReference>
<keyword evidence="2" id="KW-0813">Transport</keyword>
<dbReference type="Proteomes" id="UP000280344">
    <property type="component" value="Chromosome"/>
</dbReference>
<dbReference type="GO" id="GO:0016887">
    <property type="term" value="F:ATP hydrolysis activity"/>
    <property type="evidence" value="ECO:0007669"/>
    <property type="project" value="InterPro"/>
</dbReference>
<gene>
    <name evidence="7" type="ORF">EJ997_00405</name>
</gene>
<dbReference type="SUPFAM" id="SSF52540">
    <property type="entry name" value="P-loop containing nucleoside triphosphate hydrolases"/>
    <property type="match status" value="1"/>
</dbReference>
<name>A0A3Q9G5W8_9ACTO</name>
<evidence type="ECO:0000256" key="4">
    <source>
        <dbReference type="ARBA" id="ARBA00022840"/>
    </source>
</evidence>
<evidence type="ECO:0000256" key="5">
    <source>
        <dbReference type="SAM" id="Phobius"/>
    </source>
</evidence>
<evidence type="ECO:0000313" key="8">
    <source>
        <dbReference type="Proteomes" id="UP000280344"/>
    </source>
</evidence>
<keyword evidence="5" id="KW-1133">Transmembrane helix</keyword>
<evidence type="ECO:0000313" key="7">
    <source>
        <dbReference type="EMBL" id="AZQ78081.1"/>
    </source>
</evidence>
<dbReference type="EMBL" id="CP034593">
    <property type="protein sequence ID" value="AZQ78081.1"/>
    <property type="molecule type" value="Genomic_DNA"/>
</dbReference>
<keyword evidence="4 7" id="KW-0067">ATP-binding</keyword>
<feature type="transmembrane region" description="Helical" evidence="5">
    <location>
        <begin position="48"/>
        <end position="70"/>
    </location>
</feature>
<dbReference type="GO" id="GO:0005524">
    <property type="term" value="F:ATP binding"/>
    <property type="evidence" value="ECO:0007669"/>
    <property type="project" value="UniProtKB-KW"/>
</dbReference>
<dbReference type="InterPro" id="IPR027417">
    <property type="entry name" value="P-loop_NTPase"/>
</dbReference>
<proteinExistence type="inferred from homology"/>
<keyword evidence="8" id="KW-1185">Reference proteome</keyword>
<feature type="domain" description="ABC transporter" evidence="6">
    <location>
        <begin position="5"/>
        <end position="215"/>
    </location>
</feature>
<dbReference type="SMART" id="SM00382">
    <property type="entry name" value="AAA"/>
    <property type="match status" value="1"/>
</dbReference>
<dbReference type="GO" id="GO:0005886">
    <property type="term" value="C:plasma membrane"/>
    <property type="evidence" value="ECO:0007669"/>
    <property type="project" value="TreeGrafter"/>
</dbReference>
<dbReference type="KEGG" id="flh:EJ997_00405"/>
<accession>A0A3Q9G5W8</accession>
<evidence type="ECO:0000256" key="3">
    <source>
        <dbReference type="ARBA" id="ARBA00022741"/>
    </source>
</evidence>
<dbReference type="CDD" id="cd03255">
    <property type="entry name" value="ABC_MJ0796_LolCDE_FtsE"/>
    <property type="match status" value="1"/>
</dbReference>
<dbReference type="Pfam" id="PF00005">
    <property type="entry name" value="ABC_tran"/>
    <property type="match status" value="1"/>
</dbReference>
<reference evidence="7 8" key="1">
    <citation type="submission" date="2018-12" db="EMBL/GenBank/DDBJ databases">
        <title>Complete genome sequence of Flaviflexus sp. H23T48.</title>
        <authorList>
            <person name="Bae J.-W."/>
            <person name="Lee J.-Y."/>
        </authorList>
    </citation>
    <scope>NUCLEOTIDE SEQUENCE [LARGE SCALE GENOMIC DNA]</scope>
    <source>
        <strain evidence="7 8">H23T48</strain>
    </source>
</reference>
<dbReference type="InterPro" id="IPR017871">
    <property type="entry name" value="ABC_transporter-like_CS"/>
</dbReference>
<dbReference type="InterPro" id="IPR003593">
    <property type="entry name" value="AAA+_ATPase"/>
</dbReference>
<dbReference type="PANTHER" id="PTHR24220:SF689">
    <property type="entry name" value="LIPOPROTEIN-RELEASING SYSTEM ATP-BINDING PROTEIN LOLD"/>
    <property type="match status" value="1"/>
</dbReference>
<evidence type="ECO:0000256" key="1">
    <source>
        <dbReference type="ARBA" id="ARBA00005417"/>
    </source>
</evidence>
<dbReference type="InterPro" id="IPR003439">
    <property type="entry name" value="ABC_transporter-like_ATP-bd"/>
</dbReference>
<evidence type="ECO:0000256" key="2">
    <source>
        <dbReference type="ARBA" id="ARBA00022448"/>
    </source>
</evidence>
<sequence>MGSVLSVDDLVFRYRKNGDELFDGLSHDFSPGRMTALTGPSGRGKSTLLYILGLMLTPLSGAVTVGGKVVSTLPDRRRSRFRAEHMGFVFQDAALDPRRQVIDSVIEPALYAGWDRNSAVLRAMELMDMMGVSIRADHRPGEISGGQAQRVAVCRALMNNPKVILADEPTGNLDHENAEIVLSALATIAEDEERTVIIATHDSFVIESSHEVLEL</sequence>
<dbReference type="InterPro" id="IPR015854">
    <property type="entry name" value="ABC_transpr_LolD-like"/>
</dbReference>
<comment type="similarity">
    <text evidence="1">Belongs to the ABC transporter superfamily.</text>
</comment>
<dbReference type="InterPro" id="IPR017911">
    <property type="entry name" value="MacB-like_ATP-bd"/>
</dbReference>
<keyword evidence="5" id="KW-0812">Transmembrane</keyword>
<dbReference type="Gene3D" id="3.40.50.300">
    <property type="entry name" value="P-loop containing nucleotide triphosphate hydrolases"/>
    <property type="match status" value="1"/>
</dbReference>
<protein>
    <submittedName>
        <fullName evidence="7">ABC transporter ATP-binding protein</fullName>
    </submittedName>
</protein>
<evidence type="ECO:0000259" key="6">
    <source>
        <dbReference type="PROSITE" id="PS50893"/>
    </source>
</evidence>
<dbReference type="PANTHER" id="PTHR24220">
    <property type="entry name" value="IMPORT ATP-BINDING PROTEIN"/>
    <property type="match status" value="1"/>
</dbReference>
<dbReference type="AlphaFoldDB" id="A0A3Q9G5W8"/>
<keyword evidence="3" id="KW-0547">Nucleotide-binding</keyword>
<dbReference type="PROSITE" id="PS50893">
    <property type="entry name" value="ABC_TRANSPORTER_2"/>
    <property type="match status" value="1"/>
</dbReference>